<dbReference type="InterPro" id="IPR050311">
    <property type="entry name" value="ORC1/CDC6"/>
</dbReference>
<evidence type="ECO:0000259" key="12">
    <source>
        <dbReference type="PROSITE" id="PS51038"/>
    </source>
</evidence>
<evidence type="ECO:0000256" key="11">
    <source>
        <dbReference type="SAM" id="MobiDB-lite"/>
    </source>
</evidence>
<dbReference type="GO" id="GO:0003688">
    <property type="term" value="F:DNA replication origin binding"/>
    <property type="evidence" value="ECO:0007669"/>
    <property type="project" value="TreeGrafter"/>
</dbReference>
<keyword evidence="10" id="KW-0539">Nucleus</keyword>
<dbReference type="Gene3D" id="3.40.50.300">
    <property type="entry name" value="P-loop containing nucleotide triphosphate hydrolases"/>
    <property type="match status" value="1"/>
</dbReference>
<dbReference type="InterPro" id="IPR043151">
    <property type="entry name" value="BAH_sf"/>
</dbReference>
<dbReference type="SUPFAM" id="SSF52540">
    <property type="entry name" value="P-loop containing nucleoside triphosphate hydrolases"/>
    <property type="match status" value="1"/>
</dbReference>
<sequence>MDFEWIGDPIPVDLEERQLTLKPKTFYKTCKYLGTEYNIGDHVLIANSEADDPESIRHCYVASLVYMYEMKSNKKDPFRAQVQWYSRIEQLSNKLRKDSVQPPLDDAWELVHEGQRYKGDLSIETIFGKCSVLICDGDEVPKGVGKQKKSWTFFCRFALGPKNSRNFISVKESEMKQLADVTAKAIADSGSAIKNNNNDPTTPARVSTRSRRTSENDSSAYPDIVNTPRSSKRIRQPSRHLIENDENESNAAIDGINTPRSSRRNRQPSRVLASEEKECNIPTESINTPRSSRRNKQPSCLEETLPSPLKNATFSVSSTKTKELCIVIQRCKVPPTEENSAAQLDQSSKVKARKKLDMETTPTKVVEEKTPKKPKRAGSATPGSTQKKRLRLTPALSSRSCKVADPTSPLGEIRRRLHVAAVPQTLPCREDEFNQIFSYVEGKLSDGIGGCMYISGVPGTGKTATVNEVIRMLRESQTEGDLPDFKLIEVNGMKLTAPQQIYVQIWNQLTGNKVTADKAAKLLHAKFSTNGPRHRPTVLIVDELDLLWTRQQDVLYNIFEWPNRPKAQLTVLAIANTMDLPERLLMNRVSSRMGLTRLTFQPYKVKQLQTIISSRLENLVSFEPEAVEFIARKVSAASGDARRALDISRRAAELAEKRGHISSPSKSPSKKGAQSSRSTVMMQHVQAAIEEMFSSPKLLAIQACSLHEQLFLNALVQEFNRTGVEESFFDQVIRQHYTLCDLEGMSRPNVSELLSVCASLCSSRLILSEHGRNDIRQKVRLNIGIDDVTYALKYKLWFYIFSYDFQSSKSFKYATSKSHFNSRCVTFMFILQLMDLHKNRVNVDMYSWGIQLRKRIELYHTMHLLGLAFIFVVISLHVNFGLAYSLPRSNKAGCTFNLDTSSPTFPPHLIDENLKIVLPVIEGTARIINLNEGQQVTVSCLGTGDYGNLLNATGLQLNPAICVASSNLQFADGTEFSYDELSCLIQNHEILVEQGTCANGPGTFIRNGWEFGASFIPLFDMCHDESLALNYYSINTVYGRSANADDKTNDRPYYFSQDVYFPGLSVNTFYTQAEQTKTIAMIVGSDALAAQYIVPNTEYYFARGHMAPDADFIDAASQDASYYFMNTAPQFQIFNNGNWKWLEIGVRNTALARQLDLTIYTGTFSVTTLADINGVQQPIYLAFDANNNGLIPAPKYFWKLIHEPVSNTATAVIGINNPYNPVMPEDIICPDVCDQIPWVNDAIFQLNNVTKGYTFCCTAAELHKAISFAPYLDVPLFV</sequence>
<keyword evidence="4" id="KW-0235">DNA replication</keyword>
<keyword evidence="8" id="KW-0460">Magnesium</keyword>
<dbReference type="FunFam" id="3.40.50.300:FF:000199">
    <property type="entry name" value="Origin recognition complex subunit 1"/>
    <property type="match status" value="1"/>
</dbReference>
<dbReference type="Gene3D" id="3.40.570.10">
    <property type="entry name" value="Extracellular Endonuclease, subunit A"/>
    <property type="match status" value="1"/>
</dbReference>
<feature type="domain" description="BAH" evidence="12">
    <location>
        <begin position="35"/>
        <end position="170"/>
    </location>
</feature>
<keyword evidence="5" id="KW-0479">Metal-binding</keyword>
<evidence type="ECO:0000256" key="1">
    <source>
        <dbReference type="ARBA" id="ARBA00004123"/>
    </source>
</evidence>
<evidence type="ECO:0000313" key="13">
    <source>
        <dbReference type="EMBL" id="CAH0098056.1"/>
    </source>
</evidence>
<evidence type="ECO:0000256" key="2">
    <source>
        <dbReference type="ARBA" id="ARBA00008398"/>
    </source>
</evidence>
<keyword evidence="6" id="KW-0547">Nucleotide-binding</keyword>
<dbReference type="Pfam" id="PF22606">
    <property type="entry name" value="Cdc6-ORC-like_ATPase_lid"/>
    <property type="match status" value="1"/>
</dbReference>
<dbReference type="Gene3D" id="2.30.30.490">
    <property type="match status" value="1"/>
</dbReference>
<dbReference type="InterPro" id="IPR044929">
    <property type="entry name" value="DNA/RNA_non-sp_Endonuclease_sf"/>
</dbReference>
<dbReference type="GO" id="GO:0033314">
    <property type="term" value="P:mitotic DNA replication checkpoint signaling"/>
    <property type="evidence" value="ECO:0007669"/>
    <property type="project" value="TreeGrafter"/>
</dbReference>
<feature type="region of interest" description="Disordered" evidence="11">
    <location>
        <begin position="336"/>
        <end position="390"/>
    </location>
</feature>
<evidence type="ECO:0000313" key="14">
    <source>
        <dbReference type="Proteomes" id="UP000789390"/>
    </source>
</evidence>
<dbReference type="AlphaFoldDB" id="A0A8J2R9D9"/>
<organism evidence="13 14">
    <name type="scientific">Daphnia galeata</name>
    <dbReference type="NCBI Taxonomy" id="27404"/>
    <lineage>
        <taxon>Eukaryota</taxon>
        <taxon>Metazoa</taxon>
        <taxon>Ecdysozoa</taxon>
        <taxon>Arthropoda</taxon>
        <taxon>Crustacea</taxon>
        <taxon>Branchiopoda</taxon>
        <taxon>Diplostraca</taxon>
        <taxon>Cladocera</taxon>
        <taxon>Anomopoda</taxon>
        <taxon>Daphniidae</taxon>
        <taxon>Daphnia</taxon>
    </lineage>
</organism>
<dbReference type="Pfam" id="PF01223">
    <property type="entry name" value="Endonuclease_NS"/>
    <property type="match status" value="1"/>
</dbReference>
<dbReference type="OrthoDB" id="1926878at2759"/>
<comment type="subcellular location">
    <subcellularLocation>
        <location evidence="1">Nucleus</location>
    </subcellularLocation>
</comment>
<dbReference type="GO" id="GO:0005664">
    <property type="term" value="C:nuclear origin of replication recognition complex"/>
    <property type="evidence" value="ECO:0007669"/>
    <property type="project" value="TreeGrafter"/>
</dbReference>
<accession>A0A8J2R9D9</accession>
<dbReference type="InterPro" id="IPR001604">
    <property type="entry name" value="Endo_G_ENPP1-like_dom"/>
</dbReference>
<keyword evidence="9" id="KW-0238">DNA-binding</keyword>
<dbReference type="Pfam" id="PF01426">
    <property type="entry name" value="BAH"/>
    <property type="match status" value="1"/>
</dbReference>
<keyword evidence="14" id="KW-1185">Reference proteome</keyword>
<dbReference type="PANTHER" id="PTHR10763:SF23">
    <property type="entry name" value="ORIGIN RECOGNITION COMPLEX SUBUNIT 1"/>
    <property type="match status" value="1"/>
</dbReference>
<dbReference type="FunFam" id="1.10.8.60:FF:000062">
    <property type="entry name" value="Origin recognition complex subunit 1"/>
    <property type="match status" value="1"/>
</dbReference>
<dbReference type="GO" id="GO:0016887">
    <property type="term" value="F:ATP hydrolysis activity"/>
    <property type="evidence" value="ECO:0007669"/>
    <property type="project" value="InterPro"/>
</dbReference>
<evidence type="ECO:0000256" key="4">
    <source>
        <dbReference type="ARBA" id="ARBA00022705"/>
    </source>
</evidence>
<dbReference type="InterPro" id="IPR003593">
    <property type="entry name" value="AAA+_ATPase"/>
</dbReference>
<dbReference type="PROSITE" id="PS51038">
    <property type="entry name" value="BAH"/>
    <property type="match status" value="1"/>
</dbReference>
<comment type="caution">
    <text evidence="13">The sequence shown here is derived from an EMBL/GenBank/DDBJ whole genome shotgun (WGS) entry which is preliminary data.</text>
</comment>
<evidence type="ECO:0000256" key="9">
    <source>
        <dbReference type="ARBA" id="ARBA00023125"/>
    </source>
</evidence>
<keyword evidence="7" id="KW-0067">ATP-binding</keyword>
<dbReference type="InterPro" id="IPR003959">
    <property type="entry name" value="ATPase_AAA_core"/>
</dbReference>
<feature type="region of interest" description="Disordered" evidence="11">
    <location>
        <begin position="191"/>
        <end position="305"/>
    </location>
</feature>
<dbReference type="InterPro" id="IPR027417">
    <property type="entry name" value="P-loop_NTPase"/>
</dbReference>
<dbReference type="InterPro" id="IPR001025">
    <property type="entry name" value="BAH_dom"/>
</dbReference>
<dbReference type="FunFam" id="3.40.570.10:FF:000007">
    <property type="entry name" value="Alkaline nuclease"/>
    <property type="match status" value="1"/>
</dbReference>
<feature type="compositionally biased region" description="Low complexity" evidence="11">
    <location>
        <begin position="662"/>
        <end position="671"/>
    </location>
</feature>
<evidence type="ECO:0000256" key="8">
    <source>
        <dbReference type="ARBA" id="ARBA00022842"/>
    </source>
</evidence>
<dbReference type="CDD" id="cd00009">
    <property type="entry name" value="AAA"/>
    <property type="match status" value="1"/>
</dbReference>
<evidence type="ECO:0000256" key="7">
    <source>
        <dbReference type="ARBA" id="ARBA00022840"/>
    </source>
</evidence>
<dbReference type="InterPro" id="IPR054425">
    <property type="entry name" value="Cdc6_ORC1-like_ATPase_lid"/>
</dbReference>
<evidence type="ECO:0000256" key="5">
    <source>
        <dbReference type="ARBA" id="ARBA00022723"/>
    </source>
</evidence>
<dbReference type="SMART" id="SM00439">
    <property type="entry name" value="BAH"/>
    <property type="match status" value="1"/>
</dbReference>
<reference evidence="13" key="1">
    <citation type="submission" date="2021-11" db="EMBL/GenBank/DDBJ databases">
        <authorList>
            <person name="Schell T."/>
        </authorList>
    </citation>
    <scope>NUCLEOTIDE SEQUENCE</scope>
    <source>
        <strain evidence="13">M5</strain>
    </source>
</reference>
<dbReference type="SUPFAM" id="SSF54060">
    <property type="entry name" value="His-Me finger endonucleases"/>
    <property type="match status" value="1"/>
</dbReference>
<name>A0A8J2R9D9_9CRUS</name>
<dbReference type="CDD" id="cd08768">
    <property type="entry name" value="Cdc6_C"/>
    <property type="match status" value="1"/>
</dbReference>
<dbReference type="GO" id="GO:0005524">
    <property type="term" value="F:ATP binding"/>
    <property type="evidence" value="ECO:0007669"/>
    <property type="project" value="UniProtKB-KW"/>
</dbReference>
<gene>
    <name evidence="13" type="ORF">DGAL_LOCUS103</name>
</gene>
<comment type="similarity">
    <text evidence="2">Belongs to the ORC1 family.</text>
</comment>
<dbReference type="Pfam" id="PF00004">
    <property type="entry name" value="AAA"/>
    <property type="match status" value="1"/>
</dbReference>
<dbReference type="Gene3D" id="1.10.8.60">
    <property type="match status" value="1"/>
</dbReference>
<feature type="region of interest" description="Disordered" evidence="11">
    <location>
        <begin position="655"/>
        <end position="678"/>
    </location>
</feature>
<dbReference type="InterPro" id="IPR015163">
    <property type="entry name" value="Cdc6_C"/>
</dbReference>
<dbReference type="CDD" id="cd18139">
    <property type="entry name" value="HLD_clamp_RarA"/>
    <property type="match status" value="1"/>
</dbReference>
<proteinExistence type="inferred from homology"/>
<feature type="compositionally biased region" description="Polar residues" evidence="11">
    <location>
        <begin position="337"/>
        <end position="349"/>
    </location>
</feature>
<dbReference type="GO" id="GO:0003682">
    <property type="term" value="F:chromatin binding"/>
    <property type="evidence" value="ECO:0007669"/>
    <property type="project" value="InterPro"/>
</dbReference>
<dbReference type="SMART" id="SM00892">
    <property type="entry name" value="Endonuclease_NS"/>
    <property type="match status" value="1"/>
</dbReference>
<dbReference type="EMBL" id="CAKKLH010000001">
    <property type="protein sequence ID" value="CAH0098056.1"/>
    <property type="molecule type" value="Genomic_DNA"/>
</dbReference>
<dbReference type="Pfam" id="PF09079">
    <property type="entry name" value="WHD_Cdc6"/>
    <property type="match status" value="1"/>
</dbReference>
<feature type="compositionally biased region" description="Polar residues" evidence="11">
    <location>
        <begin position="192"/>
        <end position="207"/>
    </location>
</feature>
<dbReference type="GO" id="GO:0046872">
    <property type="term" value="F:metal ion binding"/>
    <property type="evidence" value="ECO:0007669"/>
    <property type="project" value="UniProtKB-KW"/>
</dbReference>
<evidence type="ECO:0000256" key="10">
    <source>
        <dbReference type="ARBA" id="ARBA00023242"/>
    </source>
</evidence>
<dbReference type="SMART" id="SM00382">
    <property type="entry name" value="AAA"/>
    <property type="match status" value="1"/>
</dbReference>
<dbReference type="PANTHER" id="PTHR10763">
    <property type="entry name" value="CELL DIVISION CONTROL PROTEIN 6-RELATED"/>
    <property type="match status" value="1"/>
</dbReference>
<dbReference type="Proteomes" id="UP000789390">
    <property type="component" value="Unassembled WGS sequence"/>
</dbReference>
<evidence type="ECO:0000256" key="6">
    <source>
        <dbReference type="ARBA" id="ARBA00022741"/>
    </source>
</evidence>
<dbReference type="InterPro" id="IPR044925">
    <property type="entry name" value="His-Me_finger_sf"/>
</dbReference>
<evidence type="ECO:0000256" key="3">
    <source>
        <dbReference type="ARBA" id="ARBA00019081"/>
    </source>
</evidence>
<dbReference type="GO" id="GO:0006270">
    <property type="term" value="P:DNA replication initiation"/>
    <property type="evidence" value="ECO:0007669"/>
    <property type="project" value="TreeGrafter"/>
</dbReference>
<protein>
    <recommendedName>
        <fullName evidence="3">Origin recognition complex subunit 1</fullName>
    </recommendedName>
</protein>